<sequence length="59" mass="6736">MDIKKIVFFGNSGKFYTLEGDALQDFLDLAHELKPDSLIKTHNGVINMRNIEYVGYVTD</sequence>
<comment type="caution">
    <text evidence="1">The sequence shown here is derived from an EMBL/GenBank/DDBJ whole genome shotgun (WGS) entry which is preliminary data.</text>
</comment>
<evidence type="ECO:0000313" key="1">
    <source>
        <dbReference type="EMBL" id="MBA4495115.1"/>
    </source>
</evidence>
<dbReference type="EMBL" id="JACEIQ010000012">
    <property type="protein sequence ID" value="MBA4495115.1"/>
    <property type="molecule type" value="Genomic_DNA"/>
</dbReference>
<protein>
    <submittedName>
        <fullName evidence="1">Uncharacterized protein</fullName>
    </submittedName>
</protein>
<dbReference type="AlphaFoldDB" id="A0A7W1WS75"/>
<evidence type="ECO:0000313" key="2">
    <source>
        <dbReference type="Proteomes" id="UP000535491"/>
    </source>
</evidence>
<proteinExistence type="predicted"/>
<gene>
    <name evidence="1" type="ORF">H1191_12435</name>
</gene>
<reference evidence="1 2" key="1">
    <citation type="submission" date="2020-07" db="EMBL/GenBank/DDBJ databases">
        <authorList>
            <person name="Feng H."/>
        </authorList>
    </citation>
    <scope>NUCLEOTIDE SEQUENCE [LARGE SCALE GENOMIC DNA]</scope>
    <source>
        <strain evidence="2">s-10</strain>
    </source>
</reference>
<keyword evidence="2" id="KW-1185">Reference proteome</keyword>
<dbReference type="RefSeq" id="WP_181752358.1">
    <property type="nucleotide sequence ID" value="NZ_JACEIQ010000012.1"/>
</dbReference>
<accession>A0A7W1WS75</accession>
<name>A0A7W1WS75_9BACL</name>
<organism evidence="1 2">
    <name type="scientific">Paenactinomyces guangxiensis</name>
    <dbReference type="NCBI Taxonomy" id="1490290"/>
    <lineage>
        <taxon>Bacteria</taxon>
        <taxon>Bacillati</taxon>
        <taxon>Bacillota</taxon>
        <taxon>Bacilli</taxon>
        <taxon>Bacillales</taxon>
        <taxon>Thermoactinomycetaceae</taxon>
        <taxon>Paenactinomyces</taxon>
    </lineage>
</organism>
<dbReference type="Proteomes" id="UP000535491">
    <property type="component" value="Unassembled WGS sequence"/>
</dbReference>